<dbReference type="InterPro" id="IPR013783">
    <property type="entry name" value="Ig-like_fold"/>
</dbReference>
<evidence type="ECO:0000256" key="7">
    <source>
        <dbReference type="ARBA" id="ARBA00023125"/>
    </source>
</evidence>
<dbReference type="InterPro" id="IPR032200">
    <property type="entry name" value="COE_DBD"/>
</dbReference>
<evidence type="ECO:0000256" key="8">
    <source>
        <dbReference type="ARBA" id="ARBA00023163"/>
    </source>
</evidence>
<comment type="similarity">
    <text evidence="2 10">Belongs to the COE family.</text>
</comment>
<keyword evidence="16" id="KW-1185">Reference proteome</keyword>
<dbReference type="InterPro" id="IPR002909">
    <property type="entry name" value="IPT_dom"/>
</dbReference>
<evidence type="ECO:0000256" key="1">
    <source>
        <dbReference type="ARBA" id="ARBA00004123"/>
    </source>
</evidence>
<organism evidence="15 16">
    <name type="scientific">Megaselia scalaris</name>
    <name type="common">Humpbacked fly</name>
    <name type="synonym">Phora scalaris</name>
    <dbReference type="NCBI Taxonomy" id="36166"/>
    <lineage>
        <taxon>Eukaryota</taxon>
        <taxon>Metazoa</taxon>
        <taxon>Ecdysozoa</taxon>
        <taxon>Arthropoda</taxon>
        <taxon>Hexapoda</taxon>
        <taxon>Insecta</taxon>
        <taxon>Pterygota</taxon>
        <taxon>Neoptera</taxon>
        <taxon>Endopterygota</taxon>
        <taxon>Diptera</taxon>
        <taxon>Brachycera</taxon>
        <taxon>Muscomorpha</taxon>
        <taxon>Platypezoidea</taxon>
        <taxon>Phoridae</taxon>
        <taxon>Megaseliini</taxon>
        <taxon>Megaselia</taxon>
    </lineage>
</organism>
<dbReference type="AlphaFoldDB" id="T1GY61"/>
<evidence type="ECO:0000256" key="6">
    <source>
        <dbReference type="ARBA" id="ARBA00023015"/>
    </source>
</evidence>
<dbReference type="STRING" id="36166.T1GY61"/>
<evidence type="ECO:0000256" key="4">
    <source>
        <dbReference type="ARBA" id="ARBA00022771"/>
    </source>
</evidence>
<dbReference type="SUPFAM" id="SSF81296">
    <property type="entry name" value="E set domains"/>
    <property type="match status" value="1"/>
</dbReference>
<keyword evidence="3 10" id="KW-0479">Metal-binding</keyword>
<evidence type="ECO:0000256" key="11">
    <source>
        <dbReference type="SAM" id="MobiDB-lite"/>
    </source>
</evidence>
<evidence type="ECO:0000313" key="15">
    <source>
        <dbReference type="EnsemblMetazoa" id="MESCA008783-PA"/>
    </source>
</evidence>
<keyword evidence="9 10" id="KW-0539">Nucleus</keyword>
<comment type="subcellular location">
    <subcellularLocation>
        <location evidence="1 10">Nucleus</location>
    </subcellularLocation>
</comment>
<evidence type="ECO:0000256" key="5">
    <source>
        <dbReference type="ARBA" id="ARBA00022833"/>
    </source>
</evidence>
<sequence>MDILCFVLFRQVVVTTQVSVEGPLLAVSENMFVHNNSKHGRKPKRLDGTEGTGNSPLSMHSGHSLIGSENSYDGLYPALTVGSPCIKAISPSEGWTTGGDTVVIVGDNFFDGLQVVFGSQLVWSEFITPHAIRVQTPPKYVPGVVDIILSYKGKHFCKGSPGRFVYVC</sequence>
<evidence type="ECO:0000313" key="16">
    <source>
        <dbReference type="Proteomes" id="UP000015102"/>
    </source>
</evidence>
<keyword evidence="5 10" id="KW-0862">Zinc</keyword>
<evidence type="ECO:0000259" key="14">
    <source>
        <dbReference type="Pfam" id="PF16422"/>
    </source>
</evidence>
<keyword evidence="6 10" id="KW-0805">Transcription regulation</keyword>
<dbReference type="HOGENOM" id="CLU_132849_0_0_1"/>
<accession>T1GY61</accession>
<keyword evidence="7 10" id="KW-0238">DNA-binding</keyword>
<evidence type="ECO:0008006" key="17">
    <source>
        <dbReference type="Google" id="ProtNLM"/>
    </source>
</evidence>
<protein>
    <recommendedName>
        <fullName evidence="17">IPT/TIG domain-containing protein</fullName>
    </recommendedName>
</protein>
<dbReference type="EnsemblMetazoa" id="MESCA008783-RA">
    <property type="protein sequence ID" value="MESCA008783-PA"/>
    <property type="gene ID" value="MESCA008783"/>
</dbReference>
<dbReference type="GO" id="GO:0003677">
    <property type="term" value="F:DNA binding"/>
    <property type="evidence" value="ECO:0007669"/>
    <property type="project" value="UniProtKB-KW"/>
</dbReference>
<dbReference type="InterPro" id="IPR038173">
    <property type="entry name" value="COE_DBD_sf"/>
</dbReference>
<name>T1GY61_MEGSC</name>
<dbReference type="GO" id="GO:0005634">
    <property type="term" value="C:nucleus"/>
    <property type="evidence" value="ECO:0007669"/>
    <property type="project" value="UniProtKB-SubCell"/>
</dbReference>
<evidence type="ECO:0000256" key="3">
    <source>
        <dbReference type="ARBA" id="ARBA00022723"/>
    </source>
</evidence>
<dbReference type="Pfam" id="PF01833">
    <property type="entry name" value="TIG"/>
    <property type="match status" value="1"/>
</dbReference>
<evidence type="ECO:0000256" key="10">
    <source>
        <dbReference type="RuleBase" id="RU004489"/>
    </source>
</evidence>
<proteinExistence type="inferred from homology"/>
<evidence type="ECO:0000259" key="13">
    <source>
        <dbReference type="Pfam" id="PF01833"/>
    </source>
</evidence>
<dbReference type="Gene3D" id="2.60.40.10">
    <property type="entry name" value="Immunoglobulins"/>
    <property type="match status" value="1"/>
</dbReference>
<keyword evidence="12" id="KW-0732">Signal</keyword>
<keyword evidence="10" id="KW-0217">Developmental protein</keyword>
<feature type="region of interest" description="Disordered" evidence="11">
    <location>
        <begin position="36"/>
        <end position="60"/>
    </location>
</feature>
<keyword evidence="8 10" id="KW-0804">Transcription</keyword>
<dbReference type="EMBL" id="CAQQ02181839">
    <property type="status" value="NOT_ANNOTATED_CDS"/>
    <property type="molecule type" value="Genomic_DNA"/>
</dbReference>
<dbReference type="GO" id="GO:0008270">
    <property type="term" value="F:zinc ion binding"/>
    <property type="evidence" value="ECO:0007669"/>
    <property type="project" value="UniProtKB-KW"/>
</dbReference>
<dbReference type="PANTHER" id="PTHR10747">
    <property type="entry name" value="TRANSCRIPTION FACTOR COE FAMILY MEMBER"/>
    <property type="match status" value="1"/>
</dbReference>
<reference evidence="15" key="2">
    <citation type="submission" date="2015-06" db="UniProtKB">
        <authorList>
            <consortium name="EnsemblMetazoa"/>
        </authorList>
    </citation>
    <scope>IDENTIFICATION</scope>
</reference>
<dbReference type="GO" id="GO:0048468">
    <property type="term" value="P:cell development"/>
    <property type="evidence" value="ECO:0007669"/>
    <property type="project" value="UniProtKB-ARBA"/>
</dbReference>
<dbReference type="Pfam" id="PF16422">
    <property type="entry name" value="COE1_DBD"/>
    <property type="match status" value="1"/>
</dbReference>
<evidence type="ECO:0000256" key="9">
    <source>
        <dbReference type="ARBA" id="ARBA00023242"/>
    </source>
</evidence>
<dbReference type="GO" id="GO:0048731">
    <property type="term" value="P:system development"/>
    <property type="evidence" value="ECO:0007669"/>
    <property type="project" value="UniProtKB-ARBA"/>
</dbReference>
<feature type="domain" description="Transcription factor COE DNA-binding" evidence="14">
    <location>
        <begin position="11"/>
        <end position="45"/>
    </location>
</feature>
<feature type="signal peptide" evidence="12">
    <location>
        <begin position="1"/>
        <end position="15"/>
    </location>
</feature>
<dbReference type="Gene3D" id="2.60.40.3180">
    <property type="entry name" value="Transcription factor COE1, DNA-binding domain"/>
    <property type="match status" value="1"/>
</dbReference>
<dbReference type="Proteomes" id="UP000015102">
    <property type="component" value="Unassembled WGS sequence"/>
</dbReference>
<keyword evidence="4 10" id="KW-0863">Zinc-finger</keyword>
<dbReference type="InterPro" id="IPR003523">
    <property type="entry name" value="Transcription_factor_COE"/>
</dbReference>
<dbReference type="GO" id="GO:0006355">
    <property type="term" value="P:regulation of DNA-templated transcription"/>
    <property type="evidence" value="ECO:0007669"/>
    <property type="project" value="InterPro"/>
</dbReference>
<dbReference type="OMA" id="GSPCIKA"/>
<reference evidence="16" key="1">
    <citation type="submission" date="2013-02" db="EMBL/GenBank/DDBJ databases">
        <authorList>
            <person name="Hughes D."/>
        </authorList>
    </citation>
    <scope>NUCLEOTIDE SEQUENCE</scope>
    <source>
        <strain>Durham</strain>
        <strain evidence="16">NC isolate 2 -- Noor lab</strain>
    </source>
</reference>
<feature type="domain" description="IPT/TIG" evidence="13">
    <location>
        <begin position="84"/>
        <end position="166"/>
    </location>
</feature>
<feature type="chain" id="PRO_5012294230" description="IPT/TIG domain-containing protein" evidence="12">
    <location>
        <begin position="16"/>
        <end position="168"/>
    </location>
</feature>
<dbReference type="FunFam" id="2.60.40.10:FF:001458">
    <property type="entry name" value="EBF transcription factor 3b"/>
    <property type="match status" value="1"/>
</dbReference>
<dbReference type="InterPro" id="IPR014756">
    <property type="entry name" value="Ig_E-set"/>
</dbReference>
<evidence type="ECO:0000256" key="12">
    <source>
        <dbReference type="SAM" id="SignalP"/>
    </source>
</evidence>
<evidence type="ECO:0000256" key="2">
    <source>
        <dbReference type="ARBA" id="ARBA00010340"/>
    </source>
</evidence>